<sequence length="287" mass="31435">MTAKATPAKTAKQSASGAEDVKPLKTPIARGDNTDISSASPTDISTLPAFVSPTWASIYLPTLYDFLACSETPWIHFTKDEDYLPHIQCILAVCYPAFDYRVKLGERLATLVKKRSFIGRQAVAMLEGFFSGPKFANNPTAIAAYAKWATRFDGPALWRLPSPRECTDPNAPDYQGPVDFFESEFIIKIFGIFLKATKGSMGEFGDPVGALAMSAAAVERAFLMYHTGAQVDRGQFSRDLSEPIVTGYLKDIRKLTPRRWNAIMQMRPPSSSGTADCNSVLAAGTPW</sequence>
<dbReference type="EMBL" id="MU266895">
    <property type="protein sequence ID" value="KAH7917934.1"/>
    <property type="molecule type" value="Genomic_DNA"/>
</dbReference>
<dbReference type="Proteomes" id="UP000790709">
    <property type="component" value="Unassembled WGS sequence"/>
</dbReference>
<protein>
    <submittedName>
        <fullName evidence="1">Uncharacterized protein</fullName>
    </submittedName>
</protein>
<evidence type="ECO:0000313" key="1">
    <source>
        <dbReference type="EMBL" id="KAH7917934.1"/>
    </source>
</evidence>
<keyword evidence="2" id="KW-1185">Reference proteome</keyword>
<proteinExistence type="predicted"/>
<evidence type="ECO:0000313" key="2">
    <source>
        <dbReference type="Proteomes" id="UP000790709"/>
    </source>
</evidence>
<gene>
    <name evidence="1" type="ORF">BV22DRAFT_1025475</name>
</gene>
<accession>A0ACB8AXM6</accession>
<comment type="caution">
    <text evidence="1">The sequence shown here is derived from an EMBL/GenBank/DDBJ whole genome shotgun (WGS) entry which is preliminary data.</text>
</comment>
<name>A0ACB8AXM6_9AGAM</name>
<reference evidence="1" key="1">
    <citation type="journal article" date="2021" name="New Phytol.">
        <title>Evolutionary innovations through gain and loss of genes in the ectomycorrhizal Boletales.</title>
        <authorList>
            <person name="Wu G."/>
            <person name="Miyauchi S."/>
            <person name="Morin E."/>
            <person name="Kuo A."/>
            <person name="Drula E."/>
            <person name="Varga T."/>
            <person name="Kohler A."/>
            <person name="Feng B."/>
            <person name="Cao Y."/>
            <person name="Lipzen A."/>
            <person name="Daum C."/>
            <person name="Hundley H."/>
            <person name="Pangilinan J."/>
            <person name="Johnson J."/>
            <person name="Barry K."/>
            <person name="LaButti K."/>
            <person name="Ng V."/>
            <person name="Ahrendt S."/>
            <person name="Min B."/>
            <person name="Choi I.G."/>
            <person name="Park H."/>
            <person name="Plett J.M."/>
            <person name="Magnuson J."/>
            <person name="Spatafora J.W."/>
            <person name="Nagy L.G."/>
            <person name="Henrissat B."/>
            <person name="Grigoriev I.V."/>
            <person name="Yang Z.L."/>
            <person name="Xu J."/>
            <person name="Martin F.M."/>
        </authorList>
    </citation>
    <scope>NUCLEOTIDE SEQUENCE</scope>
    <source>
        <strain evidence="1">KUC20120723A-06</strain>
    </source>
</reference>
<organism evidence="1 2">
    <name type="scientific">Leucogyrophana mollusca</name>
    <dbReference type="NCBI Taxonomy" id="85980"/>
    <lineage>
        <taxon>Eukaryota</taxon>
        <taxon>Fungi</taxon>
        <taxon>Dikarya</taxon>
        <taxon>Basidiomycota</taxon>
        <taxon>Agaricomycotina</taxon>
        <taxon>Agaricomycetes</taxon>
        <taxon>Agaricomycetidae</taxon>
        <taxon>Boletales</taxon>
        <taxon>Boletales incertae sedis</taxon>
        <taxon>Leucogyrophana</taxon>
    </lineage>
</organism>